<dbReference type="Gene3D" id="3.40.50.2300">
    <property type="match status" value="1"/>
</dbReference>
<protein>
    <submittedName>
        <fullName evidence="4">Response regulator receiver domain-containing protein</fullName>
    </submittedName>
</protein>
<dbReference type="SMART" id="SM00448">
    <property type="entry name" value="REC"/>
    <property type="match status" value="1"/>
</dbReference>
<dbReference type="CDD" id="cd17569">
    <property type="entry name" value="REC_HupR-like"/>
    <property type="match status" value="1"/>
</dbReference>
<evidence type="ECO:0000313" key="4">
    <source>
        <dbReference type="EMBL" id="PWJ57333.1"/>
    </source>
</evidence>
<dbReference type="InterPro" id="IPR011006">
    <property type="entry name" value="CheY-like_superfamily"/>
</dbReference>
<evidence type="ECO:0000256" key="2">
    <source>
        <dbReference type="PROSITE-ProRule" id="PRU00169"/>
    </source>
</evidence>
<dbReference type="PROSITE" id="PS50110">
    <property type="entry name" value="RESPONSE_REGULATORY"/>
    <property type="match status" value="1"/>
</dbReference>
<dbReference type="GO" id="GO:0000160">
    <property type="term" value="P:phosphorelay signal transduction system"/>
    <property type="evidence" value="ECO:0007669"/>
    <property type="project" value="InterPro"/>
</dbReference>
<dbReference type="InterPro" id="IPR001789">
    <property type="entry name" value="Sig_transdc_resp-reg_receiver"/>
</dbReference>
<evidence type="ECO:0000256" key="1">
    <source>
        <dbReference type="ARBA" id="ARBA00022553"/>
    </source>
</evidence>
<dbReference type="InterPro" id="IPR050595">
    <property type="entry name" value="Bact_response_regulator"/>
</dbReference>
<dbReference type="PANTHER" id="PTHR44591:SF19">
    <property type="entry name" value="TWO-COMPONENT RESPONSE REGULATOR-RELATED"/>
    <property type="match status" value="1"/>
</dbReference>
<comment type="caution">
    <text evidence="4">The sequence shown here is derived from an EMBL/GenBank/DDBJ whole genome shotgun (WGS) entry which is preliminary data.</text>
</comment>
<accession>A0A316AI20</accession>
<feature type="domain" description="Response regulatory" evidence="3">
    <location>
        <begin position="8"/>
        <end position="122"/>
    </location>
</feature>
<organism evidence="4 5">
    <name type="scientific">Dyadobacter jejuensis</name>
    <dbReference type="NCBI Taxonomy" id="1082580"/>
    <lineage>
        <taxon>Bacteria</taxon>
        <taxon>Pseudomonadati</taxon>
        <taxon>Bacteroidota</taxon>
        <taxon>Cytophagia</taxon>
        <taxon>Cytophagales</taxon>
        <taxon>Spirosomataceae</taxon>
        <taxon>Dyadobacter</taxon>
    </lineage>
</organism>
<gene>
    <name evidence="4" type="ORF">CLV98_10740</name>
</gene>
<keyword evidence="5" id="KW-1185">Reference proteome</keyword>
<dbReference type="SUPFAM" id="SSF52172">
    <property type="entry name" value="CheY-like"/>
    <property type="match status" value="1"/>
</dbReference>
<proteinExistence type="predicted"/>
<sequence>MDSSEKVNVLYVDDEINNLNSFKAAFRREFNVMIATSGAEGLEILAKNTIHVIITDQRMPEMTGVDFLIEVLKHYSDPIRILLTGYTDVNAVIDAVNKGHIYYYINKPWDEDQMKIVIKNAYEIFSLREKNRALIDTLTDVNEQLEFLLRQKLIS</sequence>
<dbReference type="Pfam" id="PF00072">
    <property type="entry name" value="Response_reg"/>
    <property type="match status" value="1"/>
</dbReference>
<reference evidence="4 5" key="1">
    <citation type="submission" date="2018-03" db="EMBL/GenBank/DDBJ databases">
        <title>Genomic Encyclopedia of Archaeal and Bacterial Type Strains, Phase II (KMG-II): from individual species to whole genera.</title>
        <authorList>
            <person name="Goeker M."/>
        </authorList>
    </citation>
    <scope>NUCLEOTIDE SEQUENCE [LARGE SCALE GENOMIC DNA]</scope>
    <source>
        <strain evidence="4 5">DSM 100346</strain>
    </source>
</reference>
<dbReference type="EMBL" id="QGDT01000007">
    <property type="protein sequence ID" value="PWJ57333.1"/>
    <property type="molecule type" value="Genomic_DNA"/>
</dbReference>
<dbReference type="OrthoDB" id="109585at2"/>
<dbReference type="PANTHER" id="PTHR44591">
    <property type="entry name" value="STRESS RESPONSE REGULATOR PROTEIN 1"/>
    <property type="match status" value="1"/>
</dbReference>
<dbReference type="AlphaFoldDB" id="A0A316AI20"/>
<evidence type="ECO:0000259" key="3">
    <source>
        <dbReference type="PROSITE" id="PS50110"/>
    </source>
</evidence>
<dbReference type="Proteomes" id="UP000245880">
    <property type="component" value="Unassembled WGS sequence"/>
</dbReference>
<feature type="modified residue" description="4-aspartylphosphate" evidence="2">
    <location>
        <position position="56"/>
    </location>
</feature>
<keyword evidence="1 2" id="KW-0597">Phosphoprotein</keyword>
<evidence type="ECO:0000313" key="5">
    <source>
        <dbReference type="Proteomes" id="UP000245880"/>
    </source>
</evidence>
<dbReference type="RefSeq" id="WP_109674987.1">
    <property type="nucleotide sequence ID" value="NZ_QGDT01000007.1"/>
</dbReference>
<name>A0A316AI20_9BACT</name>